<evidence type="ECO:0000313" key="4">
    <source>
        <dbReference type="Proteomes" id="UP001596116"/>
    </source>
</evidence>
<dbReference type="PANTHER" id="PTHR43008">
    <property type="entry name" value="BENZIL REDUCTASE"/>
    <property type="match status" value="1"/>
</dbReference>
<dbReference type="Proteomes" id="UP001596116">
    <property type="component" value="Unassembled WGS sequence"/>
</dbReference>
<comment type="caution">
    <text evidence="3">The sequence shown here is derived from an EMBL/GenBank/DDBJ whole genome shotgun (WGS) entry which is preliminary data.</text>
</comment>
<dbReference type="InterPro" id="IPR002347">
    <property type="entry name" value="SDR_fam"/>
</dbReference>
<dbReference type="SUPFAM" id="SSF51735">
    <property type="entry name" value="NAD(P)-binding Rossmann-fold domains"/>
    <property type="match status" value="1"/>
</dbReference>
<accession>A0ABW1L111</accession>
<dbReference type="Gene3D" id="3.40.50.720">
    <property type="entry name" value="NAD(P)-binding Rossmann-like Domain"/>
    <property type="match status" value="1"/>
</dbReference>
<evidence type="ECO:0000256" key="2">
    <source>
        <dbReference type="ARBA" id="ARBA00023002"/>
    </source>
</evidence>
<keyword evidence="2 3" id="KW-0560">Oxidoreductase</keyword>
<sequence>MKALEQFDIKGRSAIVTGAASGIGLCYAEAMAEAGAGVTLTDIDIEGAEREAKRLRDEGYDARAAKLDVVDRETMTKVFDEHVAHYGGLDIAFANAGIDPGAGFAAPEGGRNPEGQVDAYNPAAWDRCIAINLTGVYNTMREAARVMKAGGKPGSIIATSSNAGLVVEPIVGMPYHPAKAGVTHMVHYLAMELAEYRIRVNSIAPGPFVTNIGGGWLQDPVVREAWDSVVPLGRIAETDQMKPLALYLASDASNYCTGSQMLIDGGMALGGFKQ</sequence>
<dbReference type="Pfam" id="PF13561">
    <property type="entry name" value="adh_short_C2"/>
    <property type="match status" value="1"/>
</dbReference>
<proteinExistence type="inferred from homology"/>
<dbReference type="RefSeq" id="WP_379882167.1">
    <property type="nucleotide sequence ID" value="NZ_JBHPON010000002.1"/>
</dbReference>
<reference evidence="3 4" key="1">
    <citation type="submission" date="2024-09" db="EMBL/GenBank/DDBJ databases">
        <authorList>
            <person name="Zhang Z.-H."/>
        </authorList>
    </citation>
    <scope>NUCLEOTIDE SEQUENCE [LARGE SCALE GENOMIC DNA]</scope>
    <source>
        <strain evidence="3 4">HHTR114</strain>
    </source>
</reference>
<dbReference type="InterPro" id="IPR036291">
    <property type="entry name" value="NAD(P)-bd_dom_sf"/>
</dbReference>
<keyword evidence="4" id="KW-1185">Reference proteome</keyword>
<protein>
    <submittedName>
        <fullName evidence="3">SDR family NAD(P)-dependent oxidoreductase</fullName>
        <ecNumber evidence="3">1.1.1.-</ecNumber>
    </submittedName>
</protein>
<name>A0ABW1L111_9PROT</name>
<dbReference type="GO" id="GO:0016491">
    <property type="term" value="F:oxidoreductase activity"/>
    <property type="evidence" value="ECO:0007669"/>
    <property type="project" value="UniProtKB-KW"/>
</dbReference>
<dbReference type="EC" id="1.1.1.-" evidence="3"/>
<dbReference type="PANTHER" id="PTHR43008:SF4">
    <property type="entry name" value="CHAIN DEHYDROGENASE, PUTATIVE (AFU_ORTHOLOGUE AFUA_4G08710)-RELATED"/>
    <property type="match status" value="1"/>
</dbReference>
<dbReference type="EMBL" id="JBHPON010000002">
    <property type="protein sequence ID" value="MFC6036591.1"/>
    <property type="molecule type" value="Genomic_DNA"/>
</dbReference>
<evidence type="ECO:0000256" key="1">
    <source>
        <dbReference type="ARBA" id="ARBA00006484"/>
    </source>
</evidence>
<gene>
    <name evidence="3" type="ORF">ACFMB1_13620</name>
</gene>
<evidence type="ECO:0000313" key="3">
    <source>
        <dbReference type="EMBL" id="MFC6036591.1"/>
    </source>
</evidence>
<dbReference type="PRINTS" id="PR00081">
    <property type="entry name" value="GDHRDH"/>
</dbReference>
<comment type="similarity">
    <text evidence="1">Belongs to the short-chain dehydrogenases/reductases (SDR) family.</text>
</comment>
<organism evidence="3 4">
    <name type="scientific">Hyphococcus aureus</name>
    <dbReference type="NCBI Taxonomy" id="2666033"/>
    <lineage>
        <taxon>Bacteria</taxon>
        <taxon>Pseudomonadati</taxon>
        <taxon>Pseudomonadota</taxon>
        <taxon>Alphaproteobacteria</taxon>
        <taxon>Parvularculales</taxon>
        <taxon>Parvularculaceae</taxon>
        <taxon>Hyphococcus</taxon>
    </lineage>
</organism>